<comment type="caution">
    <text evidence="1">The sequence shown here is derived from an EMBL/GenBank/DDBJ whole genome shotgun (WGS) entry which is preliminary data.</text>
</comment>
<protein>
    <submittedName>
        <fullName evidence="1">Uncharacterized protein</fullName>
    </submittedName>
</protein>
<reference evidence="1" key="1">
    <citation type="submission" date="2021-07" db="EMBL/GenBank/DDBJ databases">
        <title>Genome Resource of American Ginseng Black Spot Pathogen Alternaria panax.</title>
        <authorList>
            <person name="Qiu C."/>
            <person name="Wang W."/>
            <person name="Liu Z."/>
        </authorList>
    </citation>
    <scope>NUCLEOTIDE SEQUENCE</scope>
    <source>
        <strain evidence="1">BNCC115425</strain>
    </source>
</reference>
<keyword evidence="2" id="KW-1185">Reference proteome</keyword>
<gene>
    <name evidence="1" type="ORF">G6011_10863</name>
</gene>
<dbReference type="AlphaFoldDB" id="A0AAD4NRC7"/>
<sequence length="132" mass="13566">MSIPDLLCTTSSPVAKIDTDSGTRPAHARTAKILKLRSIDSSAIVLTSPAFSGLKPVTAYEGDIAALLSLAISDVATTHAGAKCASVSLAAHPDLSVVAGQFSFLLSSGALVTTEPTTPYSSTHKSHLMLIM</sequence>
<proteinExistence type="predicted"/>
<evidence type="ECO:0000313" key="2">
    <source>
        <dbReference type="Proteomes" id="UP001199106"/>
    </source>
</evidence>
<name>A0AAD4NRC7_9PLEO</name>
<organism evidence="1 2">
    <name type="scientific">Alternaria panax</name>
    <dbReference type="NCBI Taxonomy" id="48097"/>
    <lineage>
        <taxon>Eukaryota</taxon>
        <taxon>Fungi</taxon>
        <taxon>Dikarya</taxon>
        <taxon>Ascomycota</taxon>
        <taxon>Pezizomycotina</taxon>
        <taxon>Dothideomycetes</taxon>
        <taxon>Pleosporomycetidae</taxon>
        <taxon>Pleosporales</taxon>
        <taxon>Pleosporineae</taxon>
        <taxon>Pleosporaceae</taxon>
        <taxon>Alternaria</taxon>
        <taxon>Alternaria sect. Panax</taxon>
    </lineage>
</organism>
<evidence type="ECO:0000313" key="1">
    <source>
        <dbReference type="EMBL" id="KAG9192129.1"/>
    </source>
</evidence>
<dbReference type="Proteomes" id="UP001199106">
    <property type="component" value="Unassembled WGS sequence"/>
</dbReference>
<dbReference type="EMBL" id="JAANER010000003">
    <property type="protein sequence ID" value="KAG9192129.1"/>
    <property type="molecule type" value="Genomic_DNA"/>
</dbReference>
<accession>A0AAD4NRC7</accession>